<dbReference type="AlphaFoldDB" id="A0AA46X4J6"/>
<feature type="transmembrane region" description="Helical" evidence="7">
    <location>
        <begin position="153"/>
        <end position="186"/>
    </location>
</feature>
<protein>
    <submittedName>
        <fullName evidence="9">ABC transporter permease</fullName>
    </submittedName>
</protein>
<dbReference type="PROSITE" id="PS50928">
    <property type="entry name" value="ABC_TM1"/>
    <property type="match status" value="1"/>
</dbReference>
<keyword evidence="2 7" id="KW-0813">Transport</keyword>
<keyword evidence="6 7" id="KW-0472">Membrane</keyword>
<dbReference type="InterPro" id="IPR000515">
    <property type="entry name" value="MetI-like"/>
</dbReference>
<keyword evidence="5 7" id="KW-1133">Transmembrane helix</keyword>
<gene>
    <name evidence="9" type="ORF">KUM34_027455</name>
</gene>
<keyword evidence="4 7" id="KW-0812">Transmembrane</keyword>
<dbReference type="GO" id="GO:0055085">
    <property type="term" value="P:transmembrane transport"/>
    <property type="evidence" value="ECO:0007669"/>
    <property type="project" value="InterPro"/>
</dbReference>
<dbReference type="Pfam" id="PF00528">
    <property type="entry name" value="BPD_transp_1"/>
    <property type="match status" value="1"/>
</dbReference>
<dbReference type="EMBL" id="CP083975">
    <property type="protein sequence ID" value="UZF48121.1"/>
    <property type="molecule type" value="Genomic_DNA"/>
</dbReference>
<geneLocation type="plasmid" evidence="9 10">
    <name>pGD02.2.1</name>
</geneLocation>
<feature type="transmembrane region" description="Helical" evidence="7">
    <location>
        <begin position="206"/>
        <end position="229"/>
    </location>
</feature>
<evidence type="ECO:0000256" key="3">
    <source>
        <dbReference type="ARBA" id="ARBA00022475"/>
    </source>
</evidence>
<evidence type="ECO:0000256" key="4">
    <source>
        <dbReference type="ARBA" id="ARBA00022692"/>
    </source>
</evidence>
<sequence>MSAGDRLLPPVWSDGGSSTYLLGTDNLGRDILSRLIYGTQLTLLVSGIATIIAAVLGTALGLLCGYRAGSWIDAIVMRIVDASMAIPNILLVLVVVGALGTSATTLTLILGITGWIPFTRMIRSEVLSLRERDYVRAAHAIGLRDTTIVFKHILPNVAATIIVLATLAFGGNIVLEASLSFLGLGIQPPQVTWGYMLNEGRDYLATAWWISTFPGIAITLTVLGVLFTGDWLRDVLDPRGSTRRTGRKEA</sequence>
<evidence type="ECO:0000256" key="7">
    <source>
        <dbReference type="RuleBase" id="RU363032"/>
    </source>
</evidence>
<reference evidence="9 10" key="1">
    <citation type="journal article" date="2021" name="Front. Microbiol.">
        <title>Bacterial Transformation of Aromatic Monomers in Softwood Black Liquor.</title>
        <authorList>
            <person name="Navas L.E."/>
            <person name="Dexter G."/>
            <person name="Liu J."/>
            <person name="Levy-Booth D."/>
            <person name="Cho M."/>
            <person name="Jang S.K."/>
            <person name="Mansfield S.D."/>
            <person name="Renneckar S."/>
            <person name="Mohn W.W."/>
            <person name="Eltis L.D."/>
        </authorList>
    </citation>
    <scope>NUCLEOTIDE SEQUENCE [LARGE SCALE GENOMIC DNA]</scope>
    <source>
        <strain evidence="9 10">GD02</strain>
    </source>
</reference>
<dbReference type="SUPFAM" id="SSF161098">
    <property type="entry name" value="MetI-like"/>
    <property type="match status" value="1"/>
</dbReference>
<feature type="transmembrane region" description="Helical" evidence="7">
    <location>
        <begin position="41"/>
        <end position="69"/>
    </location>
</feature>
<dbReference type="PANTHER" id="PTHR43386:SF1">
    <property type="entry name" value="D,D-DIPEPTIDE TRANSPORT SYSTEM PERMEASE PROTEIN DDPC-RELATED"/>
    <property type="match status" value="1"/>
</dbReference>
<evidence type="ECO:0000256" key="2">
    <source>
        <dbReference type="ARBA" id="ARBA00022448"/>
    </source>
</evidence>
<comment type="subcellular location">
    <subcellularLocation>
        <location evidence="1 7">Cell membrane</location>
        <topology evidence="1 7">Multi-pass membrane protein</topology>
    </subcellularLocation>
</comment>
<evidence type="ECO:0000313" key="9">
    <source>
        <dbReference type="EMBL" id="UZF48121.1"/>
    </source>
</evidence>
<dbReference type="InterPro" id="IPR050366">
    <property type="entry name" value="BP-dependent_transpt_permease"/>
</dbReference>
<dbReference type="GO" id="GO:0005886">
    <property type="term" value="C:plasma membrane"/>
    <property type="evidence" value="ECO:0007669"/>
    <property type="project" value="UniProtKB-SubCell"/>
</dbReference>
<proteinExistence type="inferred from homology"/>
<evidence type="ECO:0000256" key="1">
    <source>
        <dbReference type="ARBA" id="ARBA00004651"/>
    </source>
</evidence>
<keyword evidence="3" id="KW-1003">Cell membrane</keyword>
<name>A0AA46X4J6_RHORH</name>
<evidence type="ECO:0000256" key="5">
    <source>
        <dbReference type="ARBA" id="ARBA00022989"/>
    </source>
</evidence>
<dbReference type="PANTHER" id="PTHR43386">
    <property type="entry name" value="OLIGOPEPTIDE TRANSPORT SYSTEM PERMEASE PROTEIN APPC"/>
    <property type="match status" value="1"/>
</dbReference>
<dbReference type="CDD" id="cd06261">
    <property type="entry name" value="TM_PBP2"/>
    <property type="match status" value="1"/>
</dbReference>
<dbReference type="InterPro" id="IPR035906">
    <property type="entry name" value="MetI-like_sf"/>
</dbReference>
<feature type="domain" description="ABC transmembrane type-1" evidence="8">
    <location>
        <begin position="39"/>
        <end position="229"/>
    </location>
</feature>
<feature type="transmembrane region" description="Helical" evidence="7">
    <location>
        <begin position="89"/>
        <end position="116"/>
    </location>
</feature>
<organism evidence="9 10">
    <name type="scientific">Rhodococcus rhodochrous</name>
    <dbReference type="NCBI Taxonomy" id="1829"/>
    <lineage>
        <taxon>Bacteria</taxon>
        <taxon>Bacillati</taxon>
        <taxon>Actinomycetota</taxon>
        <taxon>Actinomycetes</taxon>
        <taxon>Mycobacteriales</taxon>
        <taxon>Nocardiaceae</taxon>
        <taxon>Rhodococcus</taxon>
    </lineage>
</organism>
<dbReference type="Proteomes" id="UP001162740">
    <property type="component" value="Plasmid pGD02.2.1"/>
</dbReference>
<evidence type="ECO:0000313" key="10">
    <source>
        <dbReference type="Proteomes" id="UP001162740"/>
    </source>
</evidence>
<dbReference type="Gene3D" id="1.10.3720.10">
    <property type="entry name" value="MetI-like"/>
    <property type="match status" value="1"/>
</dbReference>
<evidence type="ECO:0000256" key="6">
    <source>
        <dbReference type="ARBA" id="ARBA00023136"/>
    </source>
</evidence>
<accession>A0AA46X4J6</accession>
<keyword evidence="9" id="KW-0614">Plasmid</keyword>
<evidence type="ECO:0000259" key="8">
    <source>
        <dbReference type="PROSITE" id="PS50928"/>
    </source>
</evidence>
<comment type="similarity">
    <text evidence="7">Belongs to the binding-protein-dependent transport system permease family.</text>
</comment>